<evidence type="ECO:0000256" key="2">
    <source>
        <dbReference type="ARBA" id="ARBA00022525"/>
    </source>
</evidence>
<keyword evidence="2" id="KW-0964">Secreted</keyword>
<dbReference type="AlphaFoldDB" id="A0A8C5QZE4"/>
<evidence type="ECO:0008006" key="5">
    <source>
        <dbReference type="Google" id="ProtNLM"/>
    </source>
</evidence>
<reference evidence="3" key="1">
    <citation type="submission" date="2025-08" db="UniProtKB">
        <authorList>
            <consortium name="Ensembl"/>
        </authorList>
    </citation>
    <scope>IDENTIFICATION</scope>
</reference>
<dbReference type="PANTHER" id="PTHR20914">
    <property type="entry name" value="LY6/PLAUR DOMAIN-CONTAINING PROTEIN 8"/>
    <property type="match status" value="1"/>
</dbReference>
<dbReference type="InterPro" id="IPR045860">
    <property type="entry name" value="Snake_toxin-like_sf"/>
</dbReference>
<dbReference type="Ensembl" id="ENSLLET00000045175.1">
    <property type="protein sequence ID" value="ENSLLEP00000043444.1"/>
    <property type="gene ID" value="ENSLLEG00000027501.1"/>
</dbReference>
<sequence>MQYKIHYFGSEAVNSSYCFFFQVKLCHVYNVSFGNPSCDGLSVSCRLDNVCGASYTVTTSDFSVVTGNYMRGCVTKNQCNLQGSISVINNVMNRIGVSCCNTDNCNPSFPTLPAVNTTFNELVCRTCISADSDWCYTKDTVHCTGDENMCLLQTTSITGAVSMNTALRGCATKSLCDLGQQTAENAGQKVDVRFICTSGTAGLYSGLTLSLVAILLTNII</sequence>
<keyword evidence="4" id="KW-1185">Reference proteome</keyword>
<accession>A0A8C5QZE4</accession>
<dbReference type="CDD" id="cd23572">
    <property type="entry name" value="TFP_LU_ECD_PINLYP_rpt2"/>
    <property type="match status" value="1"/>
</dbReference>
<comment type="subcellular location">
    <subcellularLocation>
        <location evidence="1">Secreted</location>
    </subcellularLocation>
</comment>
<name>A0A8C5QZE4_9ANUR</name>
<evidence type="ECO:0000313" key="3">
    <source>
        <dbReference type="Ensembl" id="ENSLLEP00000043444.1"/>
    </source>
</evidence>
<evidence type="ECO:0000313" key="4">
    <source>
        <dbReference type="Proteomes" id="UP000694569"/>
    </source>
</evidence>
<dbReference type="PANTHER" id="PTHR20914:SF25">
    <property type="entry name" value="PHOSPHOLIPASE A2 INHIBITOR AND LY6_PLAUR DOMAIN-CONTAINING PROTEIN"/>
    <property type="match status" value="1"/>
</dbReference>
<dbReference type="OrthoDB" id="9907178at2759"/>
<dbReference type="Gene3D" id="2.10.60.10">
    <property type="entry name" value="CD59"/>
    <property type="match status" value="2"/>
</dbReference>
<protein>
    <recommendedName>
        <fullName evidence="5">UPAR/Ly6 domain-containing protein</fullName>
    </recommendedName>
</protein>
<dbReference type="GeneTree" id="ENSGT00940000163304"/>
<dbReference type="SUPFAM" id="SSF57302">
    <property type="entry name" value="Snake toxin-like"/>
    <property type="match status" value="2"/>
</dbReference>
<evidence type="ECO:0000256" key="1">
    <source>
        <dbReference type="ARBA" id="ARBA00004613"/>
    </source>
</evidence>
<dbReference type="InterPro" id="IPR050918">
    <property type="entry name" value="CNF-like_PLA2_Inhibitor"/>
</dbReference>
<organism evidence="3 4">
    <name type="scientific">Leptobrachium leishanense</name>
    <name type="common">Leishan spiny toad</name>
    <dbReference type="NCBI Taxonomy" id="445787"/>
    <lineage>
        <taxon>Eukaryota</taxon>
        <taxon>Metazoa</taxon>
        <taxon>Chordata</taxon>
        <taxon>Craniata</taxon>
        <taxon>Vertebrata</taxon>
        <taxon>Euteleostomi</taxon>
        <taxon>Amphibia</taxon>
        <taxon>Batrachia</taxon>
        <taxon>Anura</taxon>
        <taxon>Pelobatoidea</taxon>
        <taxon>Megophryidae</taxon>
        <taxon>Leptobrachium</taxon>
    </lineage>
</organism>
<proteinExistence type="predicted"/>
<dbReference type="Proteomes" id="UP000694569">
    <property type="component" value="Unplaced"/>
</dbReference>
<reference evidence="3" key="2">
    <citation type="submission" date="2025-09" db="UniProtKB">
        <authorList>
            <consortium name="Ensembl"/>
        </authorList>
    </citation>
    <scope>IDENTIFICATION</scope>
</reference>
<dbReference type="GO" id="GO:0005576">
    <property type="term" value="C:extracellular region"/>
    <property type="evidence" value="ECO:0007669"/>
    <property type="project" value="UniProtKB-SubCell"/>
</dbReference>